<comment type="caution">
    <text evidence="1">The sequence shown here is derived from an EMBL/GenBank/DDBJ whole genome shotgun (WGS) entry which is preliminary data.</text>
</comment>
<dbReference type="EMBL" id="QKVK01000003">
    <property type="protein sequence ID" value="PZF77158.1"/>
    <property type="molecule type" value="Genomic_DNA"/>
</dbReference>
<proteinExistence type="predicted"/>
<gene>
    <name evidence="1" type="ORF">DK847_07450</name>
</gene>
<keyword evidence="2" id="KW-1185">Reference proteome</keyword>
<name>A0A2W2BAN0_9HYPH</name>
<dbReference type="Proteomes" id="UP000248795">
    <property type="component" value="Unassembled WGS sequence"/>
</dbReference>
<organism evidence="1 2">
    <name type="scientific">Aestuariivirga litoralis</name>
    <dbReference type="NCBI Taxonomy" id="2650924"/>
    <lineage>
        <taxon>Bacteria</taxon>
        <taxon>Pseudomonadati</taxon>
        <taxon>Pseudomonadota</taxon>
        <taxon>Alphaproteobacteria</taxon>
        <taxon>Hyphomicrobiales</taxon>
        <taxon>Aestuariivirgaceae</taxon>
        <taxon>Aestuariivirga</taxon>
    </lineage>
</organism>
<sequence>MTFFPASLLERLGRSRKLKAYRKARAEAEALSDEDLADMGLKRYQLGHVARVRAFRT</sequence>
<evidence type="ECO:0000313" key="2">
    <source>
        <dbReference type="Proteomes" id="UP000248795"/>
    </source>
</evidence>
<evidence type="ECO:0008006" key="3">
    <source>
        <dbReference type="Google" id="ProtNLM"/>
    </source>
</evidence>
<dbReference type="AlphaFoldDB" id="A0A2W2BAN0"/>
<protein>
    <recommendedName>
        <fullName evidence="3">DUF1127 domain-containing protein</fullName>
    </recommendedName>
</protein>
<reference evidence="2" key="1">
    <citation type="submission" date="2018-06" db="EMBL/GenBank/DDBJ databases">
        <title>Aestuariibacter litoralis strain KCTC 52945T.</title>
        <authorList>
            <person name="Li X."/>
            <person name="Salam N."/>
            <person name="Li J.-L."/>
            <person name="Chen Y.-M."/>
            <person name="Yang Z.-W."/>
            <person name="Zhang L.-Y."/>
            <person name="Han M.-X."/>
            <person name="Xiao M."/>
            <person name="Li W.-J."/>
        </authorList>
    </citation>
    <scope>NUCLEOTIDE SEQUENCE [LARGE SCALE GENOMIC DNA]</scope>
    <source>
        <strain evidence="2">KCTC 52945</strain>
    </source>
</reference>
<accession>A0A2W2BAN0</accession>
<evidence type="ECO:0000313" key="1">
    <source>
        <dbReference type="EMBL" id="PZF77158.1"/>
    </source>
</evidence>
<dbReference type="RefSeq" id="WP_111197405.1">
    <property type="nucleotide sequence ID" value="NZ_QKVK01000003.1"/>
</dbReference>